<sequence>MSLGKQLDFWLIEVPAYALAAVAAFMIVSHWLSWPLGLVAAVAVILGLRALGPAVHRLLQGKDKQA</sequence>
<gene>
    <name evidence="2" type="ORF">HNQ51_000246</name>
</gene>
<feature type="transmembrane region" description="Helical" evidence="1">
    <location>
        <begin position="7"/>
        <end position="28"/>
    </location>
</feature>
<evidence type="ECO:0000313" key="2">
    <source>
        <dbReference type="EMBL" id="MBB5202953.1"/>
    </source>
</evidence>
<reference evidence="2 3" key="1">
    <citation type="submission" date="2020-08" db="EMBL/GenBank/DDBJ databases">
        <title>Genomic Encyclopedia of Type Strains, Phase IV (KMG-IV): sequencing the most valuable type-strain genomes for metagenomic binning, comparative biology and taxonomic classification.</title>
        <authorList>
            <person name="Goeker M."/>
        </authorList>
    </citation>
    <scope>NUCLEOTIDE SEQUENCE [LARGE SCALE GENOMIC DNA]</scope>
    <source>
        <strain evidence="2 3">DSM 23958</strain>
    </source>
</reference>
<organism evidence="2 3">
    <name type="scientific">Inhella inkyongensis</name>
    <dbReference type="NCBI Taxonomy" id="392593"/>
    <lineage>
        <taxon>Bacteria</taxon>
        <taxon>Pseudomonadati</taxon>
        <taxon>Pseudomonadota</taxon>
        <taxon>Betaproteobacteria</taxon>
        <taxon>Burkholderiales</taxon>
        <taxon>Sphaerotilaceae</taxon>
        <taxon>Inhella</taxon>
    </lineage>
</organism>
<evidence type="ECO:0000256" key="1">
    <source>
        <dbReference type="SAM" id="Phobius"/>
    </source>
</evidence>
<dbReference type="EMBL" id="JACHHO010000001">
    <property type="protein sequence ID" value="MBB5202953.1"/>
    <property type="molecule type" value="Genomic_DNA"/>
</dbReference>
<evidence type="ECO:0000313" key="3">
    <source>
        <dbReference type="Proteomes" id="UP000554837"/>
    </source>
</evidence>
<accession>A0A840RZH0</accession>
<dbReference type="RefSeq" id="WP_138857958.1">
    <property type="nucleotide sequence ID" value="NZ_CP040709.1"/>
</dbReference>
<dbReference type="Proteomes" id="UP000554837">
    <property type="component" value="Unassembled WGS sequence"/>
</dbReference>
<keyword evidence="1" id="KW-1133">Transmembrane helix</keyword>
<keyword evidence="3" id="KW-1185">Reference proteome</keyword>
<protein>
    <submittedName>
        <fullName evidence="2">Uncharacterized protein</fullName>
    </submittedName>
</protein>
<keyword evidence="1" id="KW-0472">Membrane</keyword>
<feature type="transmembrane region" description="Helical" evidence="1">
    <location>
        <begin position="34"/>
        <end position="52"/>
    </location>
</feature>
<proteinExistence type="predicted"/>
<dbReference type="AlphaFoldDB" id="A0A840RZH0"/>
<name>A0A840RZH0_9BURK</name>
<comment type="caution">
    <text evidence="2">The sequence shown here is derived from an EMBL/GenBank/DDBJ whole genome shotgun (WGS) entry which is preliminary data.</text>
</comment>
<keyword evidence="1" id="KW-0812">Transmembrane</keyword>